<dbReference type="InterPro" id="IPR000866">
    <property type="entry name" value="AhpC/TSA"/>
</dbReference>
<dbReference type="InterPro" id="IPR050217">
    <property type="entry name" value="Peroxiredoxin"/>
</dbReference>
<evidence type="ECO:0000313" key="11">
    <source>
        <dbReference type="Proteomes" id="UP000694846"/>
    </source>
</evidence>
<comment type="catalytic activity">
    <reaction evidence="7">
        <text>a hydroperoxide + [thioredoxin]-dithiol = an alcohol + [thioredoxin]-disulfide + H2O</text>
        <dbReference type="Rhea" id="RHEA:62620"/>
        <dbReference type="Rhea" id="RHEA-COMP:10698"/>
        <dbReference type="Rhea" id="RHEA-COMP:10700"/>
        <dbReference type="ChEBI" id="CHEBI:15377"/>
        <dbReference type="ChEBI" id="CHEBI:29950"/>
        <dbReference type="ChEBI" id="CHEBI:30879"/>
        <dbReference type="ChEBI" id="CHEBI:35924"/>
        <dbReference type="ChEBI" id="CHEBI:50058"/>
        <dbReference type="EC" id="1.11.1.24"/>
    </reaction>
</comment>
<organism evidence="11 12">
    <name type="scientific">Sipha flava</name>
    <name type="common">yellow sugarcane aphid</name>
    <dbReference type="NCBI Taxonomy" id="143950"/>
    <lineage>
        <taxon>Eukaryota</taxon>
        <taxon>Metazoa</taxon>
        <taxon>Ecdysozoa</taxon>
        <taxon>Arthropoda</taxon>
        <taxon>Hexapoda</taxon>
        <taxon>Insecta</taxon>
        <taxon>Pterygota</taxon>
        <taxon>Neoptera</taxon>
        <taxon>Paraneoptera</taxon>
        <taxon>Hemiptera</taxon>
        <taxon>Sternorrhyncha</taxon>
        <taxon>Aphidomorpha</taxon>
        <taxon>Aphidoidea</taxon>
        <taxon>Aphididae</taxon>
        <taxon>Sipha</taxon>
    </lineage>
</organism>
<keyword evidence="3 8" id="KW-0575">Peroxidase</keyword>
<feature type="active site" description="Cysteine sulfenic acid (-SOH) intermediate; for peroxidase activity" evidence="9">
    <location>
        <position position="44"/>
    </location>
</feature>
<dbReference type="PANTHER" id="PTHR10681">
    <property type="entry name" value="THIOREDOXIN PEROXIDASE"/>
    <property type="match status" value="1"/>
</dbReference>
<evidence type="ECO:0000256" key="8">
    <source>
        <dbReference type="PIRNR" id="PIRNR000239"/>
    </source>
</evidence>
<evidence type="ECO:0000256" key="9">
    <source>
        <dbReference type="PIRSR" id="PIRSR000239-1"/>
    </source>
</evidence>
<dbReference type="PIRSF" id="PIRSF000239">
    <property type="entry name" value="AHPC"/>
    <property type="match status" value="1"/>
</dbReference>
<dbReference type="RefSeq" id="XP_025409910.1">
    <property type="nucleotide sequence ID" value="XM_025554125.1"/>
</dbReference>
<dbReference type="OrthoDB" id="2996783at2759"/>
<comment type="similarity">
    <text evidence="1">Belongs to the peroxiredoxin family. AhpC/Prx1 subfamily.</text>
</comment>
<dbReference type="Gene3D" id="3.40.30.10">
    <property type="entry name" value="Glutaredoxin"/>
    <property type="match status" value="1"/>
</dbReference>
<sequence length="249" mass="28297">MLRINQKMSDIQLQTTSGDFGVHDYFRGSWGILVCYVSDFSAVCTDEMKWLVNEYHEFHARGIKILALSCDSISSHIKWIKDIKKISGMQCDEKFPFPIVSDRNRVFSLYLNVLDAKCIDDEGIPLPCRATFVLTPDMVIQIMHFYPQTTGRNFNEILRSIDALQLSLEFDNDIFTPCGWKSTSDCLISPKVSKEVIGHKFPSSTVIDLPSGWLFLDVIRDGRPSAAALSVVLATRKSVLWYVFHCILT</sequence>
<dbReference type="EC" id="1.11.1.24" evidence="2"/>
<dbReference type="Pfam" id="PF00578">
    <property type="entry name" value="AhpC-TSA"/>
    <property type="match status" value="1"/>
</dbReference>
<protein>
    <recommendedName>
        <fullName evidence="2">thioredoxin-dependent peroxiredoxin</fullName>
        <ecNumber evidence="2">1.11.1.24</ecNumber>
    </recommendedName>
</protein>
<evidence type="ECO:0000256" key="4">
    <source>
        <dbReference type="ARBA" id="ARBA00022862"/>
    </source>
</evidence>
<dbReference type="Gene3D" id="3.30.1020.10">
    <property type="entry name" value="Antioxidant, Horf6, Chain A, domain2"/>
    <property type="match status" value="1"/>
</dbReference>
<name>A0A8B8FHT1_9HEMI</name>
<keyword evidence="4 8" id="KW-0049">Antioxidant</keyword>
<dbReference type="Proteomes" id="UP000694846">
    <property type="component" value="Unplaced"/>
</dbReference>
<dbReference type="AlphaFoldDB" id="A0A8B8FHT1"/>
<dbReference type="GO" id="GO:0005829">
    <property type="term" value="C:cytosol"/>
    <property type="evidence" value="ECO:0007669"/>
    <property type="project" value="TreeGrafter"/>
</dbReference>
<gene>
    <name evidence="12" type="primary">LOC112683213</name>
</gene>
<dbReference type="GO" id="GO:0045454">
    <property type="term" value="P:cell redox homeostasis"/>
    <property type="evidence" value="ECO:0007669"/>
    <property type="project" value="TreeGrafter"/>
</dbReference>
<dbReference type="GO" id="GO:0008379">
    <property type="term" value="F:thioredoxin peroxidase activity"/>
    <property type="evidence" value="ECO:0007669"/>
    <property type="project" value="TreeGrafter"/>
</dbReference>
<evidence type="ECO:0000256" key="2">
    <source>
        <dbReference type="ARBA" id="ARBA00013017"/>
    </source>
</evidence>
<reference evidence="12" key="1">
    <citation type="submission" date="2025-08" db="UniProtKB">
        <authorList>
            <consortium name="RefSeq"/>
        </authorList>
    </citation>
    <scope>IDENTIFICATION</scope>
    <source>
        <tissue evidence="12">Whole body</tissue>
    </source>
</reference>
<evidence type="ECO:0000259" key="10">
    <source>
        <dbReference type="PROSITE" id="PS51352"/>
    </source>
</evidence>
<dbReference type="InterPro" id="IPR036249">
    <property type="entry name" value="Thioredoxin-like_sf"/>
</dbReference>
<dbReference type="PROSITE" id="PS51352">
    <property type="entry name" value="THIOREDOXIN_2"/>
    <property type="match status" value="1"/>
</dbReference>
<evidence type="ECO:0000313" key="12">
    <source>
        <dbReference type="RefSeq" id="XP_025409910.1"/>
    </source>
</evidence>
<dbReference type="GeneID" id="112683213"/>
<dbReference type="InterPro" id="IPR013766">
    <property type="entry name" value="Thioredoxin_domain"/>
</dbReference>
<dbReference type="GO" id="GO:0033554">
    <property type="term" value="P:cellular response to stress"/>
    <property type="evidence" value="ECO:0007669"/>
    <property type="project" value="TreeGrafter"/>
</dbReference>
<evidence type="ECO:0000256" key="6">
    <source>
        <dbReference type="ARBA" id="ARBA00023284"/>
    </source>
</evidence>
<evidence type="ECO:0000256" key="3">
    <source>
        <dbReference type="ARBA" id="ARBA00022559"/>
    </source>
</evidence>
<dbReference type="InterPro" id="IPR024706">
    <property type="entry name" value="Peroxiredoxin_AhpC-typ"/>
</dbReference>
<comment type="function">
    <text evidence="8">Thiol-specific peroxidase that catalyzes the reduction of hydrogen peroxide and organic hydroperoxides to water and alcohols, respectively.</text>
</comment>
<feature type="domain" description="Thioredoxin" evidence="10">
    <location>
        <begin position="2"/>
        <end position="166"/>
    </location>
</feature>
<proteinExistence type="inferred from homology"/>
<keyword evidence="5 8" id="KW-0560">Oxidoreductase</keyword>
<evidence type="ECO:0000256" key="5">
    <source>
        <dbReference type="ARBA" id="ARBA00023002"/>
    </source>
</evidence>
<evidence type="ECO:0000256" key="7">
    <source>
        <dbReference type="ARBA" id="ARBA00049091"/>
    </source>
</evidence>
<keyword evidence="6 8" id="KW-0676">Redox-active center</keyword>
<keyword evidence="11" id="KW-1185">Reference proteome</keyword>
<dbReference type="GO" id="GO:0042744">
    <property type="term" value="P:hydrogen peroxide catabolic process"/>
    <property type="evidence" value="ECO:0007669"/>
    <property type="project" value="TreeGrafter"/>
</dbReference>
<evidence type="ECO:0000256" key="1">
    <source>
        <dbReference type="ARBA" id="ARBA00009796"/>
    </source>
</evidence>
<dbReference type="GO" id="GO:0006979">
    <property type="term" value="P:response to oxidative stress"/>
    <property type="evidence" value="ECO:0007669"/>
    <property type="project" value="TreeGrafter"/>
</dbReference>
<dbReference type="PANTHER" id="PTHR10681:SF121">
    <property type="entry name" value="ALKYL HYDROPEROXIDE REDUCTASE C"/>
    <property type="match status" value="1"/>
</dbReference>
<accession>A0A8B8FHT1</accession>
<dbReference type="SUPFAM" id="SSF52833">
    <property type="entry name" value="Thioredoxin-like"/>
    <property type="match status" value="1"/>
</dbReference>